<evidence type="ECO:0000313" key="3">
    <source>
        <dbReference type="Proteomes" id="UP001284901"/>
    </source>
</evidence>
<dbReference type="InterPro" id="IPR003812">
    <property type="entry name" value="Fido"/>
</dbReference>
<reference evidence="2 3" key="1">
    <citation type="submission" date="2023-10" db="EMBL/GenBank/DDBJ databases">
        <title>Whole Genome based description of the genera Actinobaculum and Actinotignum reveals a complex phylogenetic relationship within the species included in the genus Actinotignum.</title>
        <authorList>
            <person name="Jensen C.S."/>
            <person name="Dargis R."/>
            <person name="Kemp M."/>
            <person name="Christensen J.J."/>
        </authorList>
    </citation>
    <scope>NUCLEOTIDE SEQUENCE [LARGE SCALE GENOMIC DNA]</scope>
    <source>
        <strain evidence="2 3">SLA_B089</strain>
    </source>
</reference>
<dbReference type="PROSITE" id="PS51459">
    <property type="entry name" value="FIDO"/>
    <property type="match status" value="1"/>
</dbReference>
<dbReference type="InterPro" id="IPR036597">
    <property type="entry name" value="Fido-like_dom_sf"/>
</dbReference>
<dbReference type="InterPro" id="IPR040198">
    <property type="entry name" value="Fido_containing"/>
</dbReference>
<evidence type="ECO:0000313" key="2">
    <source>
        <dbReference type="EMBL" id="MDY5147014.1"/>
    </source>
</evidence>
<dbReference type="PANTHER" id="PTHR13504:SF38">
    <property type="entry name" value="FIDO DOMAIN-CONTAINING PROTEIN"/>
    <property type="match status" value="1"/>
</dbReference>
<comment type="caution">
    <text evidence="2">The sequence shown here is derived from an EMBL/GenBank/DDBJ whole genome shotgun (WGS) entry which is preliminary data.</text>
</comment>
<accession>A0ABU5GDZ4</accession>
<sequence length="118" mass="13722">MSHLLAWYQESTLHPLIKSAVFYYEFEFIHPFADGNGRTGRLWHSLLLGRWKEIFLWLPVEELIRSRQQDYCRAFAVSGKEGESSSFVELMLEVIRDALAKVDVLGRLTDQDTDQDSV</sequence>
<name>A0ABU5GDZ4_9ACTO</name>
<dbReference type="RefSeq" id="WP_280522331.1">
    <property type="nucleotide sequence ID" value="NZ_CAUPFC010000015.1"/>
</dbReference>
<evidence type="ECO:0000259" key="1">
    <source>
        <dbReference type="PROSITE" id="PS51459"/>
    </source>
</evidence>
<dbReference type="EMBL" id="JAWNFY010000026">
    <property type="protein sequence ID" value="MDY5147014.1"/>
    <property type="molecule type" value="Genomic_DNA"/>
</dbReference>
<organism evidence="2 3">
    <name type="scientific">Actinotignum timonense</name>
    <dbReference type="NCBI Taxonomy" id="1870995"/>
    <lineage>
        <taxon>Bacteria</taxon>
        <taxon>Bacillati</taxon>
        <taxon>Actinomycetota</taxon>
        <taxon>Actinomycetes</taxon>
        <taxon>Actinomycetales</taxon>
        <taxon>Actinomycetaceae</taxon>
        <taxon>Actinotignum</taxon>
    </lineage>
</organism>
<feature type="domain" description="Fido" evidence="1">
    <location>
        <begin position="1"/>
        <end position="93"/>
    </location>
</feature>
<dbReference type="Pfam" id="PF02661">
    <property type="entry name" value="Fic"/>
    <property type="match status" value="1"/>
</dbReference>
<protein>
    <submittedName>
        <fullName evidence="2">Fic family protein</fullName>
    </submittedName>
</protein>
<dbReference type="PANTHER" id="PTHR13504">
    <property type="entry name" value="FIDO DOMAIN-CONTAINING PROTEIN DDB_G0283145"/>
    <property type="match status" value="1"/>
</dbReference>
<proteinExistence type="predicted"/>
<dbReference type="Gene3D" id="1.10.3290.10">
    <property type="entry name" value="Fido-like domain"/>
    <property type="match status" value="1"/>
</dbReference>
<keyword evidence="3" id="KW-1185">Reference proteome</keyword>
<gene>
    <name evidence="2" type="ORF">R6P33_08300</name>
</gene>
<dbReference type="Proteomes" id="UP001284901">
    <property type="component" value="Unassembled WGS sequence"/>
</dbReference>
<dbReference type="GeneID" id="92813430"/>
<dbReference type="SUPFAM" id="SSF140931">
    <property type="entry name" value="Fic-like"/>
    <property type="match status" value="1"/>
</dbReference>